<evidence type="ECO:0000256" key="6">
    <source>
        <dbReference type="ARBA" id="ARBA00022989"/>
    </source>
</evidence>
<dbReference type="PANTHER" id="PTHR30413:SF10">
    <property type="entry name" value="CAPSULE POLYSACCHARIDE EXPORT INNER-MEMBRANE PROTEIN CTRC"/>
    <property type="match status" value="1"/>
</dbReference>
<name>A0AAJ4VIV6_MAMSC</name>
<dbReference type="EMBL" id="RXWV01000019">
    <property type="protein sequence ID" value="RTX74519.1"/>
    <property type="molecule type" value="Genomic_DNA"/>
</dbReference>
<protein>
    <submittedName>
        <fullName evidence="10">ABC transporter permease</fullName>
    </submittedName>
</protein>
<organism evidence="10 11">
    <name type="scientific">Mammaliicoccus sciuri</name>
    <name type="common">Staphylococcus sciuri</name>
    <dbReference type="NCBI Taxonomy" id="1296"/>
    <lineage>
        <taxon>Bacteria</taxon>
        <taxon>Bacillati</taxon>
        <taxon>Bacillota</taxon>
        <taxon>Bacilli</taxon>
        <taxon>Bacillales</taxon>
        <taxon>Staphylococcaceae</taxon>
        <taxon>Mammaliicoccus</taxon>
    </lineage>
</organism>
<evidence type="ECO:0000256" key="1">
    <source>
        <dbReference type="ARBA" id="ARBA00004651"/>
    </source>
</evidence>
<keyword evidence="5 8" id="KW-0812">Transmembrane</keyword>
<feature type="transmembrane region" description="Helical" evidence="8">
    <location>
        <begin position="152"/>
        <end position="174"/>
    </location>
</feature>
<dbReference type="InterPro" id="IPR013525">
    <property type="entry name" value="ABC2_TM"/>
</dbReference>
<proteinExistence type="inferred from homology"/>
<evidence type="ECO:0000256" key="2">
    <source>
        <dbReference type="ARBA" id="ARBA00007783"/>
    </source>
</evidence>
<keyword evidence="4" id="KW-1003">Cell membrane</keyword>
<reference evidence="10 11" key="1">
    <citation type="submission" date="2018-10" db="EMBL/GenBank/DDBJ databases">
        <title>A collection Staphylococci species genome sequencing.</title>
        <authorList>
            <person name="Cole K."/>
        </authorList>
    </citation>
    <scope>NUCLEOTIDE SEQUENCE [LARGE SCALE GENOMIC DNA]</scope>
    <source>
        <strain evidence="11">NCTC 12218</strain>
    </source>
</reference>
<keyword evidence="6 8" id="KW-1133">Transmembrane helix</keyword>
<evidence type="ECO:0000256" key="5">
    <source>
        <dbReference type="ARBA" id="ARBA00022692"/>
    </source>
</evidence>
<dbReference type="RefSeq" id="WP_037589299.1">
    <property type="nucleotide sequence ID" value="NZ_RXWV01000019.1"/>
</dbReference>
<feature type="transmembrane region" description="Helical" evidence="8">
    <location>
        <begin position="121"/>
        <end position="140"/>
    </location>
</feature>
<keyword evidence="3" id="KW-0813">Transport</keyword>
<gene>
    <name evidence="10" type="ORF">CD117_03690</name>
</gene>
<evidence type="ECO:0000313" key="11">
    <source>
        <dbReference type="Proteomes" id="UP000274792"/>
    </source>
</evidence>
<keyword evidence="7 8" id="KW-0472">Membrane</keyword>
<feature type="transmembrane region" description="Helical" evidence="8">
    <location>
        <begin position="236"/>
        <end position="256"/>
    </location>
</feature>
<feature type="transmembrane region" description="Helical" evidence="8">
    <location>
        <begin position="41"/>
        <end position="59"/>
    </location>
</feature>
<evidence type="ECO:0000256" key="8">
    <source>
        <dbReference type="SAM" id="Phobius"/>
    </source>
</evidence>
<feature type="transmembrane region" description="Helical" evidence="8">
    <location>
        <begin position="71"/>
        <end position="89"/>
    </location>
</feature>
<dbReference type="AlphaFoldDB" id="A0AAJ4VIV6"/>
<feature type="domain" description="ABC-2 type transporter transmembrane" evidence="9">
    <location>
        <begin position="17"/>
        <end position="223"/>
    </location>
</feature>
<dbReference type="GO" id="GO:0005886">
    <property type="term" value="C:plasma membrane"/>
    <property type="evidence" value="ECO:0007669"/>
    <property type="project" value="UniProtKB-SubCell"/>
</dbReference>
<dbReference type="Proteomes" id="UP000274792">
    <property type="component" value="Unassembled WGS sequence"/>
</dbReference>
<comment type="subcellular location">
    <subcellularLocation>
        <location evidence="1">Cell membrane</location>
        <topology evidence="1">Multi-pass membrane protein</topology>
    </subcellularLocation>
</comment>
<evidence type="ECO:0000256" key="7">
    <source>
        <dbReference type="ARBA" id="ARBA00023136"/>
    </source>
</evidence>
<dbReference type="PANTHER" id="PTHR30413">
    <property type="entry name" value="INNER MEMBRANE TRANSPORT PERMEASE"/>
    <property type="match status" value="1"/>
</dbReference>
<evidence type="ECO:0000313" key="10">
    <source>
        <dbReference type="EMBL" id="RTX74519.1"/>
    </source>
</evidence>
<feature type="transmembrane region" description="Helical" evidence="8">
    <location>
        <begin position="180"/>
        <end position="198"/>
    </location>
</feature>
<sequence length="266" mass="31341">MSSFVFILKEQVKNIYLIQRLAKFEIKISNTNNYLGTAWELLNPIIQISVYWFIFGLGFRSNHEMEGIPFIYWLIVGISMWFFINQGILDGTRSITMKYYQVAKMNFPISILPSYIVVSKFYSHLVLLGIITLICFIAGYTPSIYLIQLLIFIPYALLLSISIAIFTSTLNVIIRDTQMIIQALMRMLFFVSSILYLPDNKIVINIIKYNPIYFLAEGYRSAILYKEWFFINNWDLVIYNFAFLLITFIIGSYVNFKYRDYFSDFM</sequence>
<evidence type="ECO:0000256" key="3">
    <source>
        <dbReference type="ARBA" id="ARBA00022448"/>
    </source>
</evidence>
<dbReference type="GO" id="GO:0140359">
    <property type="term" value="F:ABC-type transporter activity"/>
    <property type="evidence" value="ECO:0007669"/>
    <property type="project" value="InterPro"/>
</dbReference>
<dbReference type="GO" id="GO:0015920">
    <property type="term" value="P:lipopolysaccharide transport"/>
    <property type="evidence" value="ECO:0007669"/>
    <property type="project" value="TreeGrafter"/>
</dbReference>
<accession>A0AAJ4VIV6</accession>
<comment type="similarity">
    <text evidence="2">Belongs to the ABC-2 integral membrane protein family.</text>
</comment>
<dbReference type="Pfam" id="PF01061">
    <property type="entry name" value="ABC2_membrane"/>
    <property type="match status" value="1"/>
</dbReference>
<evidence type="ECO:0000259" key="9">
    <source>
        <dbReference type="Pfam" id="PF01061"/>
    </source>
</evidence>
<comment type="caution">
    <text evidence="10">The sequence shown here is derived from an EMBL/GenBank/DDBJ whole genome shotgun (WGS) entry which is preliminary data.</text>
</comment>
<evidence type="ECO:0000256" key="4">
    <source>
        <dbReference type="ARBA" id="ARBA00022475"/>
    </source>
</evidence>